<dbReference type="PANTHER" id="PTHR24421">
    <property type="entry name" value="NITRATE/NITRITE SENSOR PROTEIN NARX-RELATED"/>
    <property type="match status" value="1"/>
</dbReference>
<dbReference type="Gene3D" id="1.20.5.1930">
    <property type="match status" value="1"/>
</dbReference>
<dbReference type="PROSITE" id="PS50109">
    <property type="entry name" value="HIS_KIN"/>
    <property type="match status" value="1"/>
</dbReference>
<keyword evidence="15" id="KW-0902">Two-component regulatory system</keyword>
<comment type="catalytic activity">
    <reaction evidence="1">
        <text>ATP + protein L-histidine = ADP + protein N-phospho-L-histidine.</text>
        <dbReference type="EC" id="2.7.13.3"/>
    </reaction>
</comment>
<keyword evidence="8" id="KW-0597">Phosphoprotein</keyword>
<keyword evidence="13" id="KW-0067">ATP-binding</keyword>
<dbReference type="SUPFAM" id="SSF55785">
    <property type="entry name" value="PYP-like sensor domain (PAS domain)"/>
    <property type="match status" value="1"/>
</dbReference>
<dbReference type="GO" id="GO:0046983">
    <property type="term" value="F:protein dimerization activity"/>
    <property type="evidence" value="ECO:0007669"/>
    <property type="project" value="InterPro"/>
</dbReference>
<dbReference type="PANTHER" id="PTHR24421:SF10">
    <property type="entry name" value="NITRATE_NITRITE SENSOR PROTEIN NARQ"/>
    <property type="match status" value="1"/>
</dbReference>
<dbReference type="PROSITE" id="PS50112">
    <property type="entry name" value="PAS"/>
    <property type="match status" value="1"/>
</dbReference>
<proteinExistence type="predicted"/>
<dbReference type="Proteomes" id="UP001142175">
    <property type="component" value="Unassembled WGS sequence"/>
</dbReference>
<reference evidence="21" key="1">
    <citation type="submission" date="2022-08" db="EMBL/GenBank/DDBJ databases">
        <authorList>
            <person name="Zhang D."/>
        </authorList>
    </citation>
    <scope>NUCLEOTIDE SEQUENCE</scope>
    <source>
        <strain evidence="21">XJ19-11</strain>
    </source>
</reference>
<evidence type="ECO:0000313" key="22">
    <source>
        <dbReference type="Proteomes" id="UP001142175"/>
    </source>
</evidence>
<dbReference type="GO" id="GO:0005524">
    <property type="term" value="F:ATP binding"/>
    <property type="evidence" value="ECO:0007669"/>
    <property type="project" value="UniProtKB-KW"/>
</dbReference>
<evidence type="ECO:0000256" key="17">
    <source>
        <dbReference type="ARBA" id="ARBA00024827"/>
    </source>
</evidence>
<dbReference type="Gene3D" id="3.30.565.10">
    <property type="entry name" value="Histidine kinase-like ATPase, C-terminal domain"/>
    <property type="match status" value="1"/>
</dbReference>
<keyword evidence="12 21" id="KW-0418">Kinase</keyword>
<keyword evidence="9" id="KW-0808">Transferase</keyword>
<comment type="function">
    <text evidence="17">Member of the two-component regulatory system NreB/NreC involved in the control of dissimilatory nitrate/nitrite reduction in response to oxygen. NreB functions as a direct oxygen sensor histidine kinase which is autophosphorylated, in the absence of oxygen, probably at the conserved histidine residue, and transfers its phosphate group probably to a conserved aspartate residue of NreC. NreB/NreC activates the expression of the nitrate (narGHJI) and nitrite (nir) reductase operons, as well as the putative nitrate transporter gene narT.</text>
</comment>
<dbReference type="GO" id="GO:0051539">
    <property type="term" value="F:4 iron, 4 sulfur cluster binding"/>
    <property type="evidence" value="ECO:0007669"/>
    <property type="project" value="UniProtKB-KW"/>
</dbReference>
<dbReference type="InterPro" id="IPR035965">
    <property type="entry name" value="PAS-like_dom_sf"/>
</dbReference>
<dbReference type="Pfam" id="PF07730">
    <property type="entry name" value="HisKA_3"/>
    <property type="match status" value="1"/>
</dbReference>
<organism evidence="21 22">
    <name type="scientific">Aquiflexum gelatinilyticum</name>
    <dbReference type="NCBI Taxonomy" id="2961943"/>
    <lineage>
        <taxon>Bacteria</taxon>
        <taxon>Pseudomonadati</taxon>
        <taxon>Bacteroidota</taxon>
        <taxon>Cytophagia</taxon>
        <taxon>Cytophagales</taxon>
        <taxon>Cyclobacteriaceae</taxon>
        <taxon>Aquiflexum</taxon>
    </lineage>
</organism>
<evidence type="ECO:0000256" key="6">
    <source>
        <dbReference type="ARBA" id="ARBA00022485"/>
    </source>
</evidence>
<comment type="subcellular location">
    <subcellularLocation>
        <location evidence="3">Cytoplasm</location>
    </subcellularLocation>
</comment>
<dbReference type="InterPro" id="IPR011712">
    <property type="entry name" value="Sig_transdc_His_kin_sub3_dim/P"/>
</dbReference>
<gene>
    <name evidence="21" type="ORF">NU887_03470</name>
</gene>
<name>A0A9X2P1S9_9BACT</name>
<evidence type="ECO:0000256" key="12">
    <source>
        <dbReference type="ARBA" id="ARBA00022777"/>
    </source>
</evidence>
<evidence type="ECO:0000256" key="8">
    <source>
        <dbReference type="ARBA" id="ARBA00022553"/>
    </source>
</evidence>
<keyword evidence="16" id="KW-0411">Iron-sulfur</keyword>
<evidence type="ECO:0000256" key="10">
    <source>
        <dbReference type="ARBA" id="ARBA00022723"/>
    </source>
</evidence>
<evidence type="ECO:0000256" key="4">
    <source>
        <dbReference type="ARBA" id="ARBA00012438"/>
    </source>
</evidence>
<evidence type="ECO:0000256" key="1">
    <source>
        <dbReference type="ARBA" id="ARBA00000085"/>
    </source>
</evidence>
<evidence type="ECO:0000256" key="5">
    <source>
        <dbReference type="ARBA" id="ARBA00017322"/>
    </source>
</evidence>
<accession>A0A9X2P1S9</accession>
<evidence type="ECO:0000256" key="7">
    <source>
        <dbReference type="ARBA" id="ARBA00022490"/>
    </source>
</evidence>
<dbReference type="InterPro" id="IPR003594">
    <property type="entry name" value="HATPase_dom"/>
</dbReference>
<dbReference type="InterPro" id="IPR000014">
    <property type="entry name" value="PAS"/>
</dbReference>
<feature type="domain" description="Histidine kinase" evidence="19">
    <location>
        <begin position="148"/>
        <end position="338"/>
    </location>
</feature>
<keyword evidence="7" id="KW-0963">Cytoplasm</keyword>
<evidence type="ECO:0000259" key="20">
    <source>
        <dbReference type="PROSITE" id="PS50112"/>
    </source>
</evidence>
<dbReference type="InterPro" id="IPR036890">
    <property type="entry name" value="HATPase_C_sf"/>
</dbReference>
<dbReference type="GO" id="GO:0005737">
    <property type="term" value="C:cytoplasm"/>
    <property type="evidence" value="ECO:0007669"/>
    <property type="project" value="UniProtKB-SubCell"/>
</dbReference>
<dbReference type="GO" id="GO:0000155">
    <property type="term" value="F:phosphorelay sensor kinase activity"/>
    <property type="evidence" value="ECO:0007669"/>
    <property type="project" value="InterPro"/>
</dbReference>
<dbReference type="InterPro" id="IPR005467">
    <property type="entry name" value="His_kinase_dom"/>
</dbReference>
<evidence type="ECO:0000256" key="18">
    <source>
        <dbReference type="ARBA" id="ARBA00030800"/>
    </source>
</evidence>
<keyword evidence="14" id="KW-0408">Iron</keyword>
<dbReference type="EC" id="2.7.13.3" evidence="4"/>
<protein>
    <recommendedName>
        <fullName evidence="5">Oxygen sensor histidine kinase NreB</fullName>
        <ecNumber evidence="4">2.7.13.3</ecNumber>
    </recommendedName>
    <alternativeName>
        <fullName evidence="18">Nitrogen regulation protein B</fullName>
    </alternativeName>
</protein>
<dbReference type="Gene3D" id="3.30.450.20">
    <property type="entry name" value="PAS domain"/>
    <property type="match status" value="1"/>
</dbReference>
<evidence type="ECO:0000256" key="11">
    <source>
        <dbReference type="ARBA" id="ARBA00022741"/>
    </source>
</evidence>
<evidence type="ECO:0000256" key="16">
    <source>
        <dbReference type="ARBA" id="ARBA00023014"/>
    </source>
</evidence>
<evidence type="ECO:0000256" key="14">
    <source>
        <dbReference type="ARBA" id="ARBA00023004"/>
    </source>
</evidence>
<evidence type="ECO:0000256" key="3">
    <source>
        <dbReference type="ARBA" id="ARBA00004496"/>
    </source>
</evidence>
<dbReference type="CDD" id="cd16917">
    <property type="entry name" value="HATPase_UhpB-NarQ-NarX-like"/>
    <property type="match status" value="1"/>
</dbReference>
<dbReference type="PRINTS" id="PR00344">
    <property type="entry name" value="BCTRLSENSOR"/>
</dbReference>
<evidence type="ECO:0000313" key="21">
    <source>
        <dbReference type="EMBL" id="MCR9014079.1"/>
    </source>
</evidence>
<dbReference type="AlphaFoldDB" id="A0A9X2P1S9"/>
<dbReference type="EMBL" id="JANSUY010000001">
    <property type="protein sequence ID" value="MCR9014079.1"/>
    <property type="molecule type" value="Genomic_DNA"/>
</dbReference>
<dbReference type="InterPro" id="IPR004358">
    <property type="entry name" value="Sig_transdc_His_kin-like_C"/>
</dbReference>
<evidence type="ECO:0000259" key="19">
    <source>
        <dbReference type="PROSITE" id="PS50109"/>
    </source>
</evidence>
<feature type="domain" description="PAS" evidence="20">
    <location>
        <begin position="7"/>
        <end position="46"/>
    </location>
</feature>
<keyword evidence="6" id="KW-0004">4Fe-4S</keyword>
<dbReference type="Pfam" id="PF02518">
    <property type="entry name" value="HATPase_c"/>
    <property type="match status" value="1"/>
</dbReference>
<keyword evidence="22" id="KW-1185">Reference proteome</keyword>
<keyword evidence="10" id="KW-0479">Metal-binding</keyword>
<comment type="caution">
    <text evidence="21">The sequence shown here is derived from an EMBL/GenBank/DDBJ whole genome shotgun (WGS) entry which is preliminary data.</text>
</comment>
<dbReference type="RefSeq" id="WP_258421954.1">
    <property type="nucleotide sequence ID" value="NZ_JANAEZ010000001.1"/>
</dbReference>
<keyword evidence="11" id="KW-0547">Nucleotide-binding</keyword>
<dbReference type="GO" id="GO:0016020">
    <property type="term" value="C:membrane"/>
    <property type="evidence" value="ECO:0007669"/>
    <property type="project" value="InterPro"/>
</dbReference>
<dbReference type="GO" id="GO:0046872">
    <property type="term" value="F:metal ion binding"/>
    <property type="evidence" value="ECO:0007669"/>
    <property type="project" value="UniProtKB-KW"/>
</dbReference>
<comment type="cofactor">
    <cofactor evidence="2">
        <name>[4Fe-4S] cluster</name>
        <dbReference type="ChEBI" id="CHEBI:49883"/>
    </cofactor>
</comment>
<evidence type="ECO:0000256" key="2">
    <source>
        <dbReference type="ARBA" id="ARBA00001966"/>
    </source>
</evidence>
<evidence type="ECO:0000256" key="9">
    <source>
        <dbReference type="ARBA" id="ARBA00022679"/>
    </source>
</evidence>
<sequence length="338" mass="38586">MAKAKKGSSDVIHLLDNLSGGILLLDNIGEIIYINKTAAFFLGIDPISSRGLDFNTLKINGLIYNLVEEFKRDFLPSCTELQIEIDQNLFWIEVKIHSQEEALILYLRNITKRKEVEEKYKASYESIRNLNSHSQKIREDERSLLSREIHDQLGQRLTGMKMEVEYILKKSNHLDDFAKEKLQVILKQIERTVGTIRNISRNLRPGILDDFGILAALEWQADEFTKSAGIPVFFKYKGEERSMENQKATAVFRIFQECMTNIMRHSKSTHVNVEVVFDSESIMITIIDDGAGFDQEILKNTKSLGILGMRERTESFGGNFNIQSAPGKGTTTILTIPY</sequence>
<evidence type="ECO:0000256" key="15">
    <source>
        <dbReference type="ARBA" id="ARBA00023012"/>
    </source>
</evidence>
<evidence type="ECO:0000256" key="13">
    <source>
        <dbReference type="ARBA" id="ARBA00022840"/>
    </source>
</evidence>
<dbReference type="InterPro" id="IPR050482">
    <property type="entry name" value="Sensor_HK_TwoCompSys"/>
</dbReference>
<dbReference type="SUPFAM" id="SSF55874">
    <property type="entry name" value="ATPase domain of HSP90 chaperone/DNA topoisomerase II/histidine kinase"/>
    <property type="match status" value="1"/>
</dbReference>